<dbReference type="EMBL" id="NSKE01000006">
    <property type="protein sequence ID" value="PAU93835.1"/>
    <property type="molecule type" value="Genomic_DNA"/>
</dbReference>
<name>A0A2A2GAH3_9BACT</name>
<dbReference type="RefSeq" id="WP_095606511.1">
    <property type="nucleotide sequence ID" value="NZ_NSKE01000006.1"/>
</dbReference>
<sequence length="196" mass="22437">MIKHILFVILLIGGVYYYWTTHPVEHGPGVVAPEAPVQEVTYNADTFNYKGFDITPKANIDLEARILSIKNYYFDQYSDLAPTDIVVGWGPMSDERNLSSMMVRQSDRSFYYEMAKPPIEKTEMWKNASNMHLIGSTKQIREKINTLREGHIIRIEGYLVNASSTKEGWTLKSSLKRDDIGKNASELVWIKSLTIL</sequence>
<dbReference type="AlphaFoldDB" id="A0A2A2GAH3"/>
<organism evidence="1 2">
    <name type="scientific">Fodinibius salipaludis</name>
    <dbReference type="NCBI Taxonomy" id="2032627"/>
    <lineage>
        <taxon>Bacteria</taxon>
        <taxon>Pseudomonadati</taxon>
        <taxon>Balneolota</taxon>
        <taxon>Balneolia</taxon>
        <taxon>Balneolales</taxon>
        <taxon>Balneolaceae</taxon>
        <taxon>Fodinibius</taxon>
    </lineage>
</organism>
<comment type="caution">
    <text evidence="1">The sequence shown here is derived from an EMBL/GenBank/DDBJ whole genome shotgun (WGS) entry which is preliminary data.</text>
</comment>
<accession>A0A2A2GAH3</accession>
<proteinExistence type="predicted"/>
<protein>
    <submittedName>
        <fullName evidence="1">Uncharacterized protein</fullName>
    </submittedName>
</protein>
<gene>
    <name evidence="1" type="ORF">CK503_09175</name>
</gene>
<dbReference type="Proteomes" id="UP000218831">
    <property type="component" value="Unassembled WGS sequence"/>
</dbReference>
<evidence type="ECO:0000313" key="2">
    <source>
        <dbReference type="Proteomes" id="UP000218831"/>
    </source>
</evidence>
<reference evidence="1 2" key="1">
    <citation type="submission" date="2017-08" db="EMBL/GenBank/DDBJ databases">
        <title>Aliifodinibius alkalisoli sp. nov., isolated from saline alkaline soil.</title>
        <authorList>
            <person name="Liu D."/>
            <person name="Zhang G."/>
        </authorList>
    </citation>
    <scope>NUCLEOTIDE SEQUENCE [LARGE SCALE GENOMIC DNA]</scope>
    <source>
        <strain evidence="1 2">WN023</strain>
    </source>
</reference>
<dbReference type="OrthoDB" id="6706661at2"/>
<evidence type="ECO:0000313" key="1">
    <source>
        <dbReference type="EMBL" id="PAU93835.1"/>
    </source>
</evidence>
<keyword evidence="2" id="KW-1185">Reference proteome</keyword>